<protein>
    <submittedName>
        <fullName evidence="1">Uncharacterized protein</fullName>
    </submittedName>
</protein>
<comment type="caution">
    <text evidence="1">The sequence shown here is derived from an EMBL/GenBank/DDBJ whole genome shotgun (WGS) entry which is preliminary data.</text>
</comment>
<dbReference type="Proteomes" id="UP001642484">
    <property type="component" value="Unassembled WGS sequence"/>
</dbReference>
<gene>
    <name evidence="1" type="ORF">CCMP2556_LOCUS20931</name>
</gene>
<sequence>MWHQKIFAHRHIFHNRTVPGSPDFECILKSPSCHTLKARVVALPCRFCLFQSETQQAFSSLAIGCSEQFLNTLFPALGLLWTL</sequence>
<dbReference type="EMBL" id="CAXAMN010012425">
    <property type="protein sequence ID" value="CAK9038153.1"/>
    <property type="molecule type" value="Genomic_DNA"/>
</dbReference>
<proteinExistence type="predicted"/>
<organism evidence="1 2">
    <name type="scientific">Durusdinium trenchii</name>
    <dbReference type="NCBI Taxonomy" id="1381693"/>
    <lineage>
        <taxon>Eukaryota</taxon>
        <taxon>Sar</taxon>
        <taxon>Alveolata</taxon>
        <taxon>Dinophyceae</taxon>
        <taxon>Suessiales</taxon>
        <taxon>Symbiodiniaceae</taxon>
        <taxon>Durusdinium</taxon>
    </lineage>
</organism>
<accession>A0ABP0LGN1</accession>
<name>A0ABP0LGN1_9DINO</name>
<reference evidence="1 2" key="1">
    <citation type="submission" date="2024-02" db="EMBL/GenBank/DDBJ databases">
        <authorList>
            <person name="Chen Y."/>
            <person name="Shah S."/>
            <person name="Dougan E. K."/>
            <person name="Thang M."/>
            <person name="Chan C."/>
        </authorList>
    </citation>
    <scope>NUCLEOTIDE SEQUENCE [LARGE SCALE GENOMIC DNA]</scope>
</reference>
<evidence type="ECO:0000313" key="2">
    <source>
        <dbReference type="Proteomes" id="UP001642484"/>
    </source>
</evidence>
<evidence type="ECO:0000313" key="1">
    <source>
        <dbReference type="EMBL" id="CAK9038153.1"/>
    </source>
</evidence>
<keyword evidence="2" id="KW-1185">Reference proteome</keyword>